<evidence type="ECO:0000256" key="1">
    <source>
        <dbReference type="SAM" id="MobiDB-lite"/>
    </source>
</evidence>
<evidence type="ECO:0000313" key="2">
    <source>
        <dbReference type="EMBL" id="GAA0173857.1"/>
    </source>
</evidence>
<name>A0AAV3RBU7_LITER</name>
<proteinExistence type="predicted"/>
<dbReference type="Proteomes" id="UP001454036">
    <property type="component" value="Unassembled WGS sequence"/>
</dbReference>
<sequence>MADGACGGRDAKVQGEGTEDCEDESWSATNSTTSLELVEEEHVSARFCSNNLVGNTCLVLTVDICICICSFIVHNSVFSVIRSL</sequence>
<protein>
    <submittedName>
        <fullName evidence="2">Uncharacterized protein</fullName>
    </submittedName>
</protein>
<keyword evidence="3" id="KW-1185">Reference proteome</keyword>
<gene>
    <name evidence="2" type="ORF">LIER_41609</name>
</gene>
<dbReference type="EMBL" id="BAABME010026407">
    <property type="protein sequence ID" value="GAA0173857.1"/>
    <property type="molecule type" value="Genomic_DNA"/>
</dbReference>
<evidence type="ECO:0000313" key="3">
    <source>
        <dbReference type="Proteomes" id="UP001454036"/>
    </source>
</evidence>
<feature type="region of interest" description="Disordered" evidence="1">
    <location>
        <begin position="1"/>
        <end position="28"/>
    </location>
</feature>
<reference evidence="2 3" key="1">
    <citation type="submission" date="2024-01" db="EMBL/GenBank/DDBJ databases">
        <title>The complete chloroplast genome sequence of Lithospermum erythrorhizon: insights into the phylogenetic relationship among Boraginaceae species and the maternal lineages of purple gromwells.</title>
        <authorList>
            <person name="Okada T."/>
            <person name="Watanabe K."/>
        </authorList>
    </citation>
    <scope>NUCLEOTIDE SEQUENCE [LARGE SCALE GENOMIC DNA]</scope>
</reference>
<comment type="caution">
    <text evidence="2">The sequence shown here is derived from an EMBL/GenBank/DDBJ whole genome shotgun (WGS) entry which is preliminary data.</text>
</comment>
<organism evidence="2 3">
    <name type="scientific">Lithospermum erythrorhizon</name>
    <name type="common">Purple gromwell</name>
    <name type="synonym">Lithospermum officinale var. erythrorhizon</name>
    <dbReference type="NCBI Taxonomy" id="34254"/>
    <lineage>
        <taxon>Eukaryota</taxon>
        <taxon>Viridiplantae</taxon>
        <taxon>Streptophyta</taxon>
        <taxon>Embryophyta</taxon>
        <taxon>Tracheophyta</taxon>
        <taxon>Spermatophyta</taxon>
        <taxon>Magnoliopsida</taxon>
        <taxon>eudicotyledons</taxon>
        <taxon>Gunneridae</taxon>
        <taxon>Pentapetalae</taxon>
        <taxon>asterids</taxon>
        <taxon>lamiids</taxon>
        <taxon>Boraginales</taxon>
        <taxon>Boraginaceae</taxon>
        <taxon>Boraginoideae</taxon>
        <taxon>Lithospermeae</taxon>
        <taxon>Lithospermum</taxon>
    </lineage>
</organism>
<dbReference type="AlphaFoldDB" id="A0AAV3RBU7"/>
<accession>A0AAV3RBU7</accession>